<keyword evidence="2" id="KW-1133">Transmembrane helix</keyword>
<evidence type="ECO:0000256" key="2">
    <source>
        <dbReference type="SAM" id="Phobius"/>
    </source>
</evidence>
<comment type="caution">
    <text evidence="4">The sequence shown here is derived from an EMBL/GenBank/DDBJ whole genome shotgun (WGS) entry which is preliminary data.</text>
</comment>
<feature type="compositionally biased region" description="Basic and acidic residues" evidence="1">
    <location>
        <begin position="101"/>
        <end position="113"/>
    </location>
</feature>
<feature type="compositionally biased region" description="Low complexity" evidence="1">
    <location>
        <begin position="151"/>
        <end position="165"/>
    </location>
</feature>
<evidence type="ECO:0000256" key="1">
    <source>
        <dbReference type="SAM" id="MobiDB-lite"/>
    </source>
</evidence>
<feature type="compositionally biased region" description="Basic and acidic residues" evidence="1">
    <location>
        <begin position="251"/>
        <end position="260"/>
    </location>
</feature>
<evidence type="ECO:0000313" key="5">
    <source>
        <dbReference type="Proteomes" id="UP001380601"/>
    </source>
</evidence>
<name>A0ABU9EZW4_9STAP</name>
<dbReference type="RefSeq" id="WP_341612218.1">
    <property type="nucleotide sequence ID" value="NZ_JBBWSC010000011.1"/>
</dbReference>
<feature type="compositionally biased region" description="Polar residues" evidence="1">
    <location>
        <begin position="114"/>
        <end position="137"/>
    </location>
</feature>
<feature type="chain" id="PRO_5046827826" evidence="3">
    <location>
        <begin position="30"/>
        <end position="605"/>
    </location>
</feature>
<feature type="compositionally biased region" description="Polar residues" evidence="1">
    <location>
        <begin position="353"/>
        <end position="379"/>
    </location>
</feature>
<feature type="compositionally biased region" description="Polar residues" evidence="1">
    <location>
        <begin position="75"/>
        <end position="88"/>
    </location>
</feature>
<gene>
    <name evidence="4" type="ORF">AADA34_09705</name>
</gene>
<keyword evidence="3" id="KW-0732">Signal</keyword>
<evidence type="ECO:0000256" key="3">
    <source>
        <dbReference type="SAM" id="SignalP"/>
    </source>
</evidence>
<keyword evidence="5" id="KW-1185">Reference proteome</keyword>
<evidence type="ECO:0000313" key="4">
    <source>
        <dbReference type="EMBL" id="MEL0538984.1"/>
    </source>
</evidence>
<protein>
    <submittedName>
        <fullName evidence="4">SdrH family protein</fullName>
    </submittedName>
</protein>
<dbReference type="NCBIfam" id="NF039170">
    <property type="entry name" value="SdrH_fam_CTERM"/>
    <property type="match status" value="1"/>
</dbReference>
<feature type="compositionally biased region" description="Low complexity" evidence="1">
    <location>
        <begin position="51"/>
        <end position="66"/>
    </location>
</feature>
<proteinExistence type="predicted"/>
<dbReference type="EMBL" id="JBBWSC010000011">
    <property type="protein sequence ID" value="MEL0538984.1"/>
    <property type="molecule type" value="Genomic_DNA"/>
</dbReference>
<feature type="transmembrane region" description="Helical" evidence="2">
    <location>
        <begin position="572"/>
        <end position="593"/>
    </location>
</feature>
<feature type="signal peptide" evidence="3">
    <location>
        <begin position="1"/>
        <end position="29"/>
    </location>
</feature>
<feature type="region of interest" description="Disordered" evidence="1">
    <location>
        <begin position="544"/>
        <end position="565"/>
    </location>
</feature>
<keyword evidence="2" id="KW-0472">Membrane</keyword>
<sequence length="605" mass="66719">MKNKIIKNLSISVVAIGFLFPCAHLNASAAESQNNNEVPQVNTATEDNSDESQQNSSQNSQDAQNQGVQPPNKPEINNNESDPATNVPKQDDSNNPSSPADDNHTSNKEEASHPDSSGAQVPSNNGANGNQTQNPTNHSEETDENATGSKPNTTPNNNENNSAGENAEEHQPNESKPPANNTKNENAEEPNQPNAPSNGQENGNTRPTNTGEHNETTKPNQQPGNSEEHPSNVDPNDGKGGGGSGSHSTHVKNDGSEKENSGTAQPNKEENHTNTGTEQPNSPNPKKDTESTNKPKQPQPPKGNQNPKAPSQNHQTPTRRPQPELNKDKQQDANTTGRKENNYYKEKNGYTKLPNNSNKVPTRNGNNYPYATTSGTTEQQNKKHPNRNSWKGNFYNNLTQLPTQQKASDKTMHKASQYLVPFTTMNLAGNRFGHIVTGSFKYNPFVINQVSRMSEDSNTTEGDIHSALEHQNFASNRDLNNLQESTGYFKYQFFNPTDAQQYYDNLDVQVLGLITGDIGSMPDLKRTKKSANFEVGSTNHAKDYSEKIDNTKEEGKETKTESEKIEKGHPRLIATLLTTFGAAFIWFIILMFIHRRNDENQEKED</sequence>
<dbReference type="Proteomes" id="UP001380601">
    <property type="component" value="Unassembled WGS sequence"/>
</dbReference>
<feature type="region of interest" description="Disordered" evidence="1">
    <location>
        <begin position="31"/>
        <end position="393"/>
    </location>
</feature>
<feature type="compositionally biased region" description="Basic and acidic residues" evidence="1">
    <location>
        <begin position="321"/>
        <end position="349"/>
    </location>
</feature>
<keyword evidence="2" id="KW-0812">Transmembrane</keyword>
<reference evidence="4 5" key="1">
    <citation type="submission" date="2024-04" db="EMBL/GenBank/DDBJ databases">
        <title>Staphylococcus debuckii a clinical isolate.</title>
        <authorList>
            <person name="Magnan C."/>
            <person name="Plumet L."/>
            <person name="Morsli M."/>
            <person name="Molle V."/>
            <person name="Lavigne J.-P."/>
        </authorList>
    </citation>
    <scope>NUCLEOTIDE SEQUENCE [LARGE SCALE GENOMIC DNA]</scope>
    <source>
        <strain evidence="4 5">NSD001</strain>
    </source>
</reference>
<accession>A0ABU9EZW4</accession>
<feature type="compositionally biased region" description="Polar residues" evidence="1">
    <location>
        <begin position="199"/>
        <end position="225"/>
    </location>
</feature>
<feature type="compositionally biased region" description="Low complexity" evidence="1">
    <location>
        <begin position="189"/>
        <end position="198"/>
    </location>
</feature>
<organism evidence="4 5">
    <name type="scientific">Staphylococcus debuckii</name>
    <dbReference type="NCBI Taxonomy" id="2044912"/>
    <lineage>
        <taxon>Bacteria</taxon>
        <taxon>Bacillati</taxon>
        <taxon>Bacillota</taxon>
        <taxon>Bacilli</taxon>
        <taxon>Bacillales</taxon>
        <taxon>Staphylococcaceae</taxon>
        <taxon>Staphylococcus</taxon>
    </lineage>
</organism>